<accession>A0AAV2S434</accession>
<evidence type="ECO:0000313" key="1">
    <source>
        <dbReference type="EMBL" id="CAL4153012.1"/>
    </source>
</evidence>
<keyword evidence="2" id="KW-1185">Reference proteome</keyword>
<dbReference type="PANTHER" id="PTHR11439:SF483">
    <property type="entry name" value="PEPTIDE SYNTHASE GLIP-LIKE, PUTATIVE (AFU_ORTHOLOGUE AFUA_3G12920)-RELATED"/>
    <property type="match status" value="1"/>
</dbReference>
<gene>
    <name evidence="1" type="ORF">MNOR_LOCUS31120</name>
</gene>
<protein>
    <recommendedName>
        <fullName evidence="3">Copia protein</fullName>
    </recommendedName>
</protein>
<dbReference type="AlphaFoldDB" id="A0AAV2S434"/>
<dbReference type="CDD" id="cd09272">
    <property type="entry name" value="RNase_HI_RT_Ty1"/>
    <property type="match status" value="1"/>
</dbReference>
<organism evidence="1 2">
    <name type="scientific">Meganyctiphanes norvegica</name>
    <name type="common">Northern krill</name>
    <name type="synonym">Thysanopoda norvegica</name>
    <dbReference type="NCBI Taxonomy" id="48144"/>
    <lineage>
        <taxon>Eukaryota</taxon>
        <taxon>Metazoa</taxon>
        <taxon>Ecdysozoa</taxon>
        <taxon>Arthropoda</taxon>
        <taxon>Crustacea</taxon>
        <taxon>Multicrustacea</taxon>
        <taxon>Malacostraca</taxon>
        <taxon>Eumalacostraca</taxon>
        <taxon>Eucarida</taxon>
        <taxon>Euphausiacea</taxon>
        <taxon>Euphausiidae</taxon>
        <taxon>Meganyctiphanes</taxon>
    </lineage>
</organism>
<feature type="non-terminal residue" evidence="1">
    <location>
        <position position="1"/>
    </location>
</feature>
<sequence length="129" mass="14560">GALISWRSSKQRSVATSSCEAEYIALTEAVKESKFLRQLLSDMTGCEKESVLLYCDNQSAMKLAKNPVFHDRSKHIDIKYHFIREAVIDDAIVVLKYIPTAKNVADIFTKPLSKVKFKEFEMIKGTKAG</sequence>
<evidence type="ECO:0008006" key="3">
    <source>
        <dbReference type="Google" id="ProtNLM"/>
    </source>
</evidence>
<comment type="caution">
    <text evidence="1">The sequence shown here is derived from an EMBL/GenBank/DDBJ whole genome shotgun (WGS) entry which is preliminary data.</text>
</comment>
<name>A0AAV2S434_MEGNR</name>
<evidence type="ECO:0000313" key="2">
    <source>
        <dbReference type="Proteomes" id="UP001497623"/>
    </source>
</evidence>
<proteinExistence type="predicted"/>
<dbReference type="EMBL" id="CAXKWB010039381">
    <property type="protein sequence ID" value="CAL4153012.1"/>
    <property type="molecule type" value="Genomic_DNA"/>
</dbReference>
<dbReference type="PANTHER" id="PTHR11439">
    <property type="entry name" value="GAG-POL-RELATED RETROTRANSPOSON"/>
    <property type="match status" value="1"/>
</dbReference>
<feature type="non-terminal residue" evidence="1">
    <location>
        <position position="129"/>
    </location>
</feature>
<dbReference type="Proteomes" id="UP001497623">
    <property type="component" value="Unassembled WGS sequence"/>
</dbReference>
<reference evidence="1 2" key="1">
    <citation type="submission" date="2024-05" db="EMBL/GenBank/DDBJ databases">
        <authorList>
            <person name="Wallberg A."/>
        </authorList>
    </citation>
    <scope>NUCLEOTIDE SEQUENCE [LARGE SCALE GENOMIC DNA]</scope>
</reference>